<evidence type="ECO:0000313" key="2">
    <source>
        <dbReference type="Proteomes" id="UP001320706"/>
    </source>
</evidence>
<keyword evidence="2" id="KW-1185">Reference proteome</keyword>
<sequence>MATALQQQLAAIAAKSTHQLDLKAQRTQHSKSLLFESKDAANQTFDTIYQICIEGFDELCMLDARFGPFSQNLFSEQSKGEDRTQMTAKENEELDVVIKSFLGLVGARLLLKPGQKAVEWLIRRFRIHEYNTDWLILTFLPYHTSPMFATMLSILPKTLSPAFKFLHPYVTSLTSPPRPAILYAAINNPGFFSILNQYTIAATKQGFHSAILLGFWASVTAQAINGQIDGAQSGRADVRRQREEDLLLRVVPLLQEALRIKNVPEMFLGSCMIITILVTKTQLEDRVLDGLMEAVTKSLGTQTIDDGLTCLSVIAEERQSAKLPRPVMKALLDLDDVTLRLQGISQSHRVGRLQVGLALSAADELAGHRAVKALDLISATLSSDYLEVAEKTILLQTILPRLENHSEEHTERLQEIIGSIFESTETGDWAQTALERAGIKIEALESQLQIPLRQAEVVDLSAEADVEMTDEPATGSGSLIEDAFTALPESLPSGYSFLETDDATPFTEFAQAFLLVLQSRYGTNQLLDKAVLSSEEALSRPTYFSFLLRLALSKRPATLRNAALRAILKRLQASGESAVDCQGLIPFALVALGDASQAVRKAAADVLVTVKNLYRAGEKAKVPAGINVWASSDLYGKSSKDVKWLESQDAYKVLSTVIVPHLEECVLDADQSSRLISIAMNGAQQHADQKTSDVELKSALRAAFFSFLCSHAVVMPMLDLRNRLLSALRSVGKAGTTGRSQVLLPSLKSWVSLSETDYARACEVYGSDAKELDKHYINNLSARSSDELECLKSLAGGDIGTRLDTAVLAFHRLRQLWQSLKPSTQTIFGQFLLDISLHTTNDAASSTKQAEALEVLRQVDISTEVLSAFLESVPNVAQMQDKPPANKRRRTSKTEASRVSPVDSTQLQSAIRRLTLVLELVEGSKAERHPDLLKGLFHILGELQHYRTQLGSDLVYLQGMVVGCLLAIVDSLKNSPNAKVDRSVLRADLVVECVRSTSSTQVHNTALLLISSLASWAPDLVLHSVMPIFTFMSTTLLRQSDDYSAHVIDRTVSQVVPPLAASLRKSKKDLVTGAAELLLSFTAAFEHVPLHRRLRLFSHLAEALGPDDSLFAIVAMLAEKYPTDNRVPVFSAELMNEFTPSLQLSAAIQYMDLVADAMRPKRTFSETILNFNDKSADQIQDSIAHLLLALAKLLENRSLHAKITKSLKKDEADAESVRTASASLLEKVMTIMKGCSAKPVLNDACGSVLSSSLGLLPTQHFVKSAESLLQRSDDYLRLTVLRSLEQRSQAAKPSDDTVRNAMLAFLPSVTTIISTSTDTALKHSAITCVDHIGEKYGKKDTDAVLSAAQVIIGETALGSSEDSLQIISLLSLATMVEVLRDEIVPLVPKVLERAFSLLEAAVDGTVNNNNAQKLHDAVYALVDALLEYLPWMFSAKIVDRIYSLTYKSAASELISRRGADTRDQFATLASKTIDAKEYLASLDRTSTEAVESGYLAANELLLLLNKVVVNRPKSVLIKHAQALFSILLKTFDFGRLLASNDAVENVELIGALEARKNDIVLEAVLRLNDATFRPFFIRLIEWATSGLPKKDVSGRTHRSVSLFSFLSRFFEQLKSIVTSYSSYILEEASRTLESMSADSDDEKVLLKSILTTLKSSFEHDQDDFWQAPAHFSAVMSPLLSQLTKAKSPAIRETLGVIPAITELAAAAASPEHHKELNTAILKLMRSDDSQVRLAAVKTEQSLTERLGEDWLSLLPEMLPFISELQEDDDEVVERETLVWIRKIEGILGESLEGMLQ</sequence>
<reference evidence="1" key="1">
    <citation type="submission" date="2024-02" db="EMBL/GenBank/DDBJ databases">
        <title>Metagenome Assembled Genome of Zalaria obscura JY119.</title>
        <authorList>
            <person name="Vighnesh L."/>
            <person name="Jagadeeshwari U."/>
            <person name="Venkata Ramana C."/>
            <person name="Sasikala C."/>
        </authorList>
    </citation>
    <scope>NUCLEOTIDE SEQUENCE</scope>
    <source>
        <strain evidence="1">JY119</strain>
    </source>
</reference>
<comment type="caution">
    <text evidence="1">The sequence shown here is derived from an EMBL/GenBank/DDBJ whole genome shotgun (WGS) entry which is preliminary data.</text>
</comment>
<dbReference type="EMBL" id="JAMKPW020000035">
    <property type="protein sequence ID" value="KAK8201397.1"/>
    <property type="molecule type" value="Genomic_DNA"/>
</dbReference>
<evidence type="ECO:0000313" key="1">
    <source>
        <dbReference type="EMBL" id="KAK8201397.1"/>
    </source>
</evidence>
<accession>A0ACC3S8K6</accession>
<name>A0ACC3S8K6_9PEZI</name>
<proteinExistence type="predicted"/>
<dbReference type="Proteomes" id="UP001320706">
    <property type="component" value="Unassembled WGS sequence"/>
</dbReference>
<protein>
    <submittedName>
        <fullName evidence="1">SnoRNA-binding rRNA-processing protein utp10</fullName>
    </submittedName>
</protein>
<organism evidence="1 2">
    <name type="scientific">Zalaria obscura</name>
    <dbReference type="NCBI Taxonomy" id="2024903"/>
    <lineage>
        <taxon>Eukaryota</taxon>
        <taxon>Fungi</taxon>
        <taxon>Dikarya</taxon>
        <taxon>Ascomycota</taxon>
        <taxon>Pezizomycotina</taxon>
        <taxon>Dothideomycetes</taxon>
        <taxon>Dothideomycetidae</taxon>
        <taxon>Dothideales</taxon>
        <taxon>Zalariaceae</taxon>
        <taxon>Zalaria</taxon>
    </lineage>
</organism>
<gene>
    <name evidence="1" type="primary">UTP10</name>
    <name evidence="1" type="ORF">M8818_005865</name>
</gene>